<feature type="compositionally biased region" description="Low complexity" evidence="1">
    <location>
        <begin position="78"/>
        <end position="104"/>
    </location>
</feature>
<dbReference type="EMBL" id="VDMA02000019">
    <property type="protein sequence ID" value="KAB8181053.1"/>
    <property type="molecule type" value="Genomic_DNA"/>
</dbReference>
<evidence type="ECO:0000256" key="1">
    <source>
        <dbReference type="SAM" id="MobiDB-lite"/>
    </source>
</evidence>
<feature type="compositionally biased region" description="Basic and acidic residues" evidence="1">
    <location>
        <begin position="1"/>
        <end position="15"/>
    </location>
</feature>
<gene>
    <name evidence="2" type="ORF">FH610_030550</name>
</gene>
<feature type="region of interest" description="Disordered" evidence="1">
    <location>
        <begin position="1"/>
        <end position="128"/>
    </location>
</feature>
<sequence>MRGSDLKGSDLRGSDLRGSGSRGSGLSPWLSSGRSPPSGVPDGRASSSRVPCACRSAPPPARSTAAPVSPGPSAATMAPLPRSAPSSPADSFPPGRPAVRPAPAFQTSMSPLPAWTGPSTLSPAAASP</sequence>
<protein>
    <recommendedName>
        <fullName evidence="4">Pentapeptide repeat-containing protein</fullName>
    </recommendedName>
</protein>
<evidence type="ECO:0000313" key="3">
    <source>
        <dbReference type="Proteomes" id="UP000313066"/>
    </source>
</evidence>
<name>A0A5N6BLW3_9ACTN</name>
<evidence type="ECO:0008006" key="4">
    <source>
        <dbReference type="Google" id="ProtNLM"/>
    </source>
</evidence>
<comment type="caution">
    <text evidence="2">The sequence shown here is derived from an EMBL/GenBank/DDBJ whole genome shotgun (WGS) entry which is preliminary data.</text>
</comment>
<reference evidence="2 3" key="1">
    <citation type="submission" date="2019-10" db="EMBL/GenBank/DDBJ databases">
        <title>Nonomuraea sp. nov., isolated from Phyllanthus amarus.</title>
        <authorList>
            <person name="Klykleung N."/>
            <person name="Tanasupawat S."/>
        </authorList>
    </citation>
    <scope>NUCLEOTIDE SEQUENCE [LARGE SCALE GENOMIC DNA]</scope>
    <source>
        <strain evidence="2 3">CR1-09</strain>
    </source>
</reference>
<keyword evidence="3" id="KW-1185">Reference proteome</keyword>
<dbReference type="AlphaFoldDB" id="A0A5N6BLW3"/>
<dbReference type="Proteomes" id="UP000313066">
    <property type="component" value="Unassembled WGS sequence"/>
</dbReference>
<organism evidence="2 3">
    <name type="scientific">Microbispora catharanthi</name>
    <dbReference type="NCBI Taxonomy" id="1712871"/>
    <lineage>
        <taxon>Bacteria</taxon>
        <taxon>Bacillati</taxon>
        <taxon>Actinomycetota</taxon>
        <taxon>Actinomycetes</taxon>
        <taxon>Streptosporangiales</taxon>
        <taxon>Streptosporangiaceae</taxon>
        <taxon>Microbispora</taxon>
    </lineage>
</organism>
<evidence type="ECO:0000313" key="2">
    <source>
        <dbReference type="EMBL" id="KAB8181053.1"/>
    </source>
</evidence>
<feature type="compositionally biased region" description="Low complexity" evidence="1">
    <location>
        <begin position="49"/>
        <end position="68"/>
    </location>
</feature>
<accession>A0A5N6BLW3</accession>
<proteinExistence type="predicted"/>
<feature type="compositionally biased region" description="Low complexity" evidence="1">
    <location>
        <begin position="16"/>
        <end position="37"/>
    </location>
</feature>